<evidence type="ECO:0000256" key="1">
    <source>
        <dbReference type="SAM" id="MobiDB-lite"/>
    </source>
</evidence>
<feature type="compositionally biased region" description="Basic residues" evidence="1">
    <location>
        <begin position="24"/>
        <end position="44"/>
    </location>
</feature>
<organism evidence="2">
    <name type="scientific">viral metagenome</name>
    <dbReference type="NCBI Taxonomy" id="1070528"/>
    <lineage>
        <taxon>unclassified sequences</taxon>
        <taxon>metagenomes</taxon>
        <taxon>organismal metagenomes</taxon>
    </lineage>
</organism>
<accession>A0A6C0FCY5</accession>
<protein>
    <submittedName>
        <fullName evidence="2">Uncharacterized protein</fullName>
    </submittedName>
</protein>
<reference evidence="2" key="1">
    <citation type="journal article" date="2020" name="Nature">
        <title>Giant virus diversity and host interactions through global metagenomics.</title>
        <authorList>
            <person name="Schulz F."/>
            <person name="Roux S."/>
            <person name="Paez-Espino D."/>
            <person name="Jungbluth S."/>
            <person name="Walsh D.A."/>
            <person name="Denef V.J."/>
            <person name="McMahon K.D."/>
            <person name="Konstantinidis K.T."/>
            <person name="Eloe-Fadrosh E.A."/>
            <person name="Kyrpides N.C."/>
            <person name="Woyke T."/>
        </authorList>
    </citation>
    <scope>NUCLEOTIDE SEQUENCE</scope>
    <source>
        <strain evidence="2">GVMAG-S-ERX556126-94</strain>
    </source>
</reference>
<dbReference type="EMBL" id="MN738838">
    <property type="protein sequence ID" value="QHT39062.1"/>
    <property type="molecule type" value="Genomic_DNA"/>
</dbReference>
<feature type="region of interest" description="Disordered" evidence="1">
    <location>
        <begin position="24"/>
        <end position="51"/>
    </location>
</feature>
<dbReference type="AlphaFoldDB" id="A0A6C0FCY5"/>
<name>A0A6C0FCY5_9ZZZZ</name>
<sequence>MKGFHKLEQGCPDGIPFSKCKAYMKKGKKTKRKKKTNRKKRSVKRTQVPPKGVVIRKNDKLYRSDGRTLKLI</sequence>
<evidence type="ECO:0000313" key="2">
    <source>
        <dbReference type="EMBL" id="QHT39062.1"/>
    </source>
</evidence>
<proteinExistence type="predicted"/>